<dbReference type="RefSeq" id="WP_344735548.1">
    <property type="nucleotide sequence ID" value="NZ_BAAAZH010000036.1"/>
</dbReference>
<dbReference type="InterPro" id="IPR054344">
    <property type="entry name" value="TY-Chap_N"/>
</dbReference>
<proteinExistence type="predicted"/>
<evidence type="ECO:0000313" key="3">
    <source>
        <dbReference type="EMBL" id="GAA4129700.1"/>
    </source>
</evidence>
<dbReference type="Pfam" id="PF22551">
    <property type="entry name" value="TY-Chap1"/>
    <property type="match status" value="1"/>
</dbReference>
<keyword evidence="4" id="KW-1185">Reference proteome</keyword>
<protein>
    <recommendedName>
        <fullName evidence="5">YbjN domain-containing protein</fullName>
    </recommendedName>
</protein>
<dbReference type="Pfam" id="PF22552">
    <property type="entry name" value="TY-Chap3"/>
    <property type="match status" value="1"/>
</dbReference>
<gene>
    <name evidence="3" type="ORF">GCM10022215_42520</name>
</gene>
<dbReference type="EMBL" id="BAAAZH010000036">
    <property type="protein sequence ID" value="GAA4129700.1"/>
    <property type="molecule type" value="Genomic_DNA"/>
</dbReference>
<evidence type="ECO:0000313" key="4">
    <source>
        <dbReference type="Proteomes" id="UP001501495"/>
    </source>
</evidence>
<reference evidence="4" key="1">
    <citation type="journal article" date="2019" name="Int. J. Syst. Evol. Microbiol.">
        <title>The Global Catalogue of Microorganisms (GCM) 10K type strain sequencing project: providing services to taxonomists for standard genome sequencing and annotation.</title>
        <authorList>
            <consortium name="The Broad Institute Genomics Platform"/>
            <consortium name="The Broad Institute Genome Sequencing Center for Infectious Disease"/>
            <person name="Wu L."/>
            <person name="Ma J."/>
        </authorList>
    </citation>
    <scope>NUCLEOTIDE SEQUENCE [LARGE SCALE GENOMIC DNA]</scope>
    <source>
        <strain evidence="4">JCM 16703</strain>
    </source>
</reference>
<name>A0ABP7Y4S9_9ACTN</name>
<feature type="domain" description="TY-Chap central" evidence="1">
    <location>
        <begin position="195"/>
        <end position="326"/>
    </location>
</feature>
<dbReference type="Proteomes" id="UP001501495">
    <property type="component" value="Unassembled WGS sequence"/>
</dbReference>
<sequence length="327" mass="35450">MTAPRPLPERPGAADLGPGAWAQFEPLLVAAFEAMLADGGPGYVVLSLLDGSPDADAEAGCAPYVQFVSYANGTSLRAEIVGDAYLAPQYRFDAATDEAMRFMGWEGNDETEANWHRAIEAGAGEEAGLARDLVHALRDTFGITHPHLLVHRADGCGEVPALLLGLCAQDDVPHDAPEPAASIFEQTVCEIGDRDDLLEQVTAVLRECLPEMPGQVEIDDDGDLQVIAAGQFVWVRVHELKPLVEIFTLAVDKVRSPRDAAVEVGILNRHHDWITWDVRDRSVWQKVVVPASPFAPAHLAWAMSLFLDTLLATRADLALRLQGKAAR</sequence>
<evidence type="ECO:0008006" key="5">
    <source>
        <dbReference type="Google" id="ProtNLM"/>
    </source>
</evidence>
<accession>A0ABP7Y4S9</accession>
<comment type="caution">
    <text evidence="3">The sequence shown here is derived from an EMBL/GenBank/DDBJ whole genome shotgun (WGS) entry which is preliminary data.</text>
</comment>
<feature type="domain" description="TY-Chap N-terminal" evidence="2">
    <location>
        <begin position="20"/>
        <end position="149"/>
    </location>
</feature>
<dbReference type="InterPro" id="IPR054343">
    <property type="entry name" value="TY-Chap_M"/>
</dbReference>
<evidence type="ECO:0000259" key="2">
    <source>
        <dbReference type="Pfam" id="PF22552"/>
    </source>
</evidence>
<organism evidence="3 4">
    <name type="scientific">Nocardioides fonticola</name>
    <dbReference type="NCBI Taxonomy" id="450363"/>
    <lineage>
        <taxon>Bacteria</taxon>
        <taxon>Bacillati</taxon>
        <taxon>Actinomycetota</taxon>
        <taxon>Actinomycetes</taxon>
        <taxon>Propionibacteriales</taxon>
        <taxon>Nocardioidaceae</taxon>
        <taxon>Nocardioides</taxon>
    </lineage>
</organism>
<evidence type="ECO:0000259" key="1">
    <source>
        <dbReference type="Pfam" id="PF22551"/>
    </source>
</evidence>